<dbReference type="InterPro" id="IPR013750">
    <property type="entry name" value="GHMP_kinase_C_dom"/>
</dbReference>
<dbReference type="PIRSF" id="PIRSF036406">
    <property type="entry name" value="Hept_kin"/>
    <property type="match status" value="1"/>
</dbReference>
<dbReference type="Pfam" id="PF00288">
    <property type="entry name" value="GHMP_kinases_N"/>
    <property type="match status" value="1"/>
</dbReference>
<keyword evidence="4" id="KW-0067">ATP-binding</keyword>
<evidence type="ECO:0000256" key="5">
    <source>
        <dbReference type="ARBA" id="ARBA00038121"/>
    </source>
</evidence>
<dbReference type="PANTHER" id="PTHR32463">
    <property type="entry name" value="L-FUCOSE KINASE"/>
    <property type="match status" value="1"/>
</dbReference>
<dbReference type="InterPro" id="IPR036554">
    <property type="entry name" value="GHMP_kinase_C_sf"/>
</dbReference>
<dbReference type="GO" id="GO:0050201">
    <property type="term" value="F:fucokinase activity"/>
    <property type="evidence" value="ECO:0007669"/>
    <property type="project" value="TreeGrafter"/>
</dbReference>
<evidence type="ECO:0000313" key="8">
    <source>
        <dbReference type="EMBL" id="KKB56816.1"/>
    </source>
</evidence>
<evidence type="ECO:0000259" key="7">
    <source>
        <dbReference type="Pfam" id="PF08544"/>
    </source>
</evidence>
<comment type="similarity">
    <text evidence="5">Belongs to the GHMP kinase family.</text>
</comment>
<evidence type="ECO:0000256" key="4">
    <source>
        <dbReference type="ARBA" id="ARBA00022840"/>
    </source>
</evidence>
<dbReference type="RefSeq" id="WP_009860735.1">
    <property type="nucleotide sequence ID" value="NZ_KQ033912.1"/>
</dbReference>
<accession>A0A0F5JG62</accession>
<dbReference type="PRINTS" id="PR00960">
    <property type="entry name" value="LMBPPROTEIN"/>
</dbReference>
<proteinExistence type="inferred from homology"/>
<evidence type="ECO:0000256" key="3">
    <source>
        <dbReference type="ARBA" id="ARBA00022777"/>
    </source>
</evidence>
<dbReference type="HOGENOM" id="CLU_048558_1_0_10"/>
<dbReference type="InterPro" id="IPR014606">
    <property type="entry name" value="Heptose_7-P_kinase"/>
</dbReference>
<gene>
    <name evidence="8" type="ORF">HMPREF1535_01468</name>
</gene>
<evidence type="ECO:0000256" key="1">
    <source>
        <dbReference type="ARBA" id="ARBA00022679"/>
    </source>
</evidence>
<comment type="caution">
    <text evidence="8">The sequence shown here is derived from an EMBL/GenBank/DDBJ whole genome shotgun (WGS) entry which is preliminary data.</text>
</comment>
<dbReference type="AlphaFoldDB" id="A0A0F5JG62"/>
<dbReference type="InterPro" id="IPR052203">
    <property type="entry name" value="GHMP_Kinase-Related"/>
</dbReference>
<dbReference type="EMBL" id="AQHV01000010">
    <property type="protein sequence ID" value="KKB56816.1"/>
    <property type="molecule type" value="Genomic_DNA"/>
</dbReference>
<evidence type="ECO:0000256" key="2">
    <source>
        <dbReference type="ARBA" id="ARBA00022741"/>
    </source>
</evidence>
<reference evidence="8 9" key="1">
    <citation type="submission" date="2013-04" db="EMBL/GenBank/DDBJ databases">
        <title>The Genome Sequence of Parabacteroides goldsteinii DSM 19448.</title>
        <authorList>
            <consortium name="The Broad Institute Genomics Platform"/>
            <person name="Earl A."/>
            <person name="Ward D."/>
            <person name="Feldgarden M."/>
            <person name="Gevers D."/>
            <person name="Martens E."/>
            <person name="Sakamoto M."/>
            <person name="Benno Y."/>
            <person name="Song Y."/>
            <person name="Liu C."/>
            <person name="Lee J."/>
            <person name="Bolanos M."/>
            <person name="Vaisanen M.L."/>
            <person name="Finegold S.M."/>
            <person name="Walker B."/>
            <person name="Young S."/>
            <person name="Zeng Q."/>
            <person name="Gargeya S."/>
            <person name="Fitzgerald M."/>
            <person name="Haas B."/>
            <person name="Abouelleil A."/>
            <person name="Allen A.W."/>
            <person name="Alvarado L."/>
            <person name="Arachchi H.M."/>
            <person name="Berlin A.M."/>
            <person name="Chapman S.B."/>
            <person name="Gainer-Dewar J."/>
            <person name="Goldberg J."/>
            <person name="Griggs A."/>
            <person name="Gujja S."/>
            <person name="Hansen M."/>
            <person name="Howarth C."/>
            <person name="Imamovic A."/>
            <person name="Ireland A."/>
            <person name="Larimer J."/>
            <person name="McCowan C."/>
            <person name="Murphy C."/>
            <person name="Pearson M."/>
            <person name="Poon T.W."/>
            <person name="Priest M."/>
            <person name="Roberts A."/>
            <person name="Saif S."/>
            <person name="Shea T."/>
            <person name="Sisk P."/>
            <person name="Sykes S."/>
            <person name="Wortman J."/>
            <person name="Nusbaum C."/>
            <person name="Birren B."/>
        </authorList>
    </citation>
    <scope>NUCLEOTIDE SEQUENCE [LARGE SCALE GENOMIC DNA]</scope>
    <source>
        <strain evidence="8 9">DSM 19448</strain>
    </source>
</reference>
<feature type="domain" description="GHMP kinase C-terminal" evidence="7">
    <location>
        <begin position="246"/>
        <end position="311"/>
    </location>
</feature>
<keyword evidence="2" id="KW-0547">Nucleotide-binding</keyword>
<dbReference type="InterPro" id="IPR001174">
    <property type="entry name" value="HddA/FKP"/>
</dbReference>
<dbReference type="SUPFAM" id="SSF54211">
    <property type="entry name" value="Ribosomal protein S5 domain 2-like"/>
    <property type="match status" value="1"/>
</dbReference>
<dbReference type="SUPFAM" id="SSF55060">
    <property type="entry name" value="GHMP Kinase, C-terminal domain"/>
    <property type="match status" value="1"/>
</dbReference>
<dbReference type="GO" id="GO:0005524">
    <property type="term" value="F:ATP binding"/>
    <property type="evidence" value="ECO:0007669"/>
    <property type="project" value="UniProtKB-KW"/>
</dbReference>
<protein>
    <recommendedName>
        <fullName evidence="10">Dehydrogenase</fullName>
    </recommendedName>
</protein>
<keyword evidence="1" id="KW-0808">Transferase</keyword>
<evidence type="ECO:0000313" key="9">
    <source>
        <dbReference type="Proteomes" id="UP000033047"/>
    </source>
</evidence>
<dbReference type="InterPro" id="IPR006204">
    <property type="entry name" value="GHMP_kinase_N_dom"/>
</dbReference>
<evidence type="ECO:0000259" key="6">
    <source>
        <dbReference type="Pfam" id="PF00288"/>
    </source>
</evidence>
<evidence type="ECO:0008006" key="10">
    <source>
        <dbReference type="Google" id="ProtNLM"/>
    </source>
</evidence>
<dbReference type="Gene3D" id="3.30.230.120">
    <property type="match status" value="1"/>
</dbReference>
<dbReference type="GO" id="GO:0042352">
    <property type="term" value="P:GDP-L-fucose salvage"/>
    <property type="evidence" value="ECO:0007669"/>
    <property type="project" value="TreeGrafter"/>
</dbReference>
<organism evidence="8 9">
    <name type="scientific">Parabacteroides goldsteinii DSM 19448 = WAL 12034</name>
    <dbReference type="NCBI Taxonomy" id="927665"/>
    <lineage>
        <taxon>Bacteria</taxon>
        <taxon>Pseudomonadati</taxon>
        <taxon>Bacteroidota</taxon>
        <taxon>Bacteroidia</taxon>
        <taxon>Bacteroidales</taxon>
        <taxon>Tannerellaceae</taxon>
        <taxon>Parabacteroides</taxon>
    </lineage>
</organism>
<dbReference type="PATRIC" id="fig|927665.4.peg.1501"/>
<name>A0A0F5JG62_9BACT</name>
<dbReference type="Proteomes" id="UP000033047">
    <property type="component" value="Unassembled WGS sequence"/>
</dbReference>
<dbReference type="Pfam" id="PF08544">
    <property type="entry name" value="GHMP_kinases_C"/>
    <property type="match status" value="1"/>
</dbReference>
<dbReference type="STRING" id="927665.HMPREF1535_01468"/>
<dbReference type="PANTHER" id="PTHR32463:SF0">
    <property type="entry name" value="L-FUCOSE KINASE"/>
    <property type="match status" value="1"/>
</dbReference>
<keyword evidence="3" id="KW-0418">Kinase</keyword>
<sequence>MLYRSKAPFRLGIAGGGTDVSPYSNLYGGAILNVTVNLYAHATIRPLDNGKIRFVHINENITEEFDAVSELPLDGPLVLQHGIYNSIVSRYNNGEPLSFELITQMDVPSGSGLGTSSTLVVAILGAFTEWLRLPLGKYDIAHYAYEIERIDLNMAGGKQDQYAATFGGVNFMEFLEDDKVIVNPLRIGDDILQEWAMNTVLFYTEQQRCSGKIIEEQAENVKNNKNDSLEAMHNVKHEAFRMKNCLLREELQELGKALNTSWTSKKKMARNISNEFIDHIYETAMANGALGGKISGAGGGGFMFFYCPGNSCYKVSEALDKMHIGHIQQFEFCKKGLITWTVKE</sequence>
<feature type="domain" description="GHMP kinase N-terminal" evidence="6">
    <location>
        <begin position="92"/>
        <end position="168"/>
    </location>
</feature>
<dbReference type="InterPro" id="IPR020568">
    <property type="entry name" value="Ribosomal_Su5_D2-typ_SF"/>
</dbReference>